<reference evidence="13" key="1">
    <citation type="submission" date="2021-04" db="EMBL/GenBank/DDBJ databases">
        <title>Genome based classification of Actinospica acidithermotolerans sp. nov., an actinobacterium isolated from an Indonesian hot spring.</title>
        <authorList>
            <person name="Kusuma A.B."/>
            <person name="Putra K.E."/>
            <person name="Nafisah S."/>
            <person name="Loh J."/>
            <person name="Nouioui I."/>
            <person name="Goodfellow M."/>
        </authorList>
    </citation>
    <scope>NUCLEOTIDE SEQUENCE</scope>
    <source>
        <strain evidence="13">DSM 45618</strain>
    </source>
</reference>
<dbReference type="EC" id="3.4.24.-" evidence="13"/>
<dbReference type="RefSeq" id="WP_211469968.1">
    <property type="nucleotide sequence ID" value="NZ_JAGSXH010000092.1"/>
</dbReference>
<keyword evidence="5 10" id="KW-0378">Hydrolase</keyword>
<dbReference type="EMBL" id="JAGSXH010000092">
    <property type="protein sequence ID" value="MBS2965615.1"/>
    <property type="molecule type" value="Genomic_DNA"/>
</dbReference>
<evidence type="ECO:0000256" key="9">
    <source>
        <dbReference type="ARBA" id="ARBA00023136"/>
    </source>
</evidence>
<dbReference type="InterPro" id="IPR050083">
    <property type="entry name" value="HtpX_protease"/>
</dbReference>
<evidence type="ECO:0000256" key="10">
    <source>
        <dbReference type="RuleBase" id="RU003983"/>
    </source>
</evidence>
<comment type="similarity">
    <text evidence="10">Belongs to the peptidase M48 family.</text>
</comment>
<dbReference type="GO" id="GO:0046872">
    <property type="term" value="F:metal ion binding"/>
    <property type="evidence" value="ECO:0007669"/>
    <property type="project" value="UniProtKB-KW"/>
</dbReference>
<evidence type="ECO:0000256" key="4">
    <source>
        <dbReference type="ARBA" id="ARBA00022723"/>
    </source>
</evidence>
<evidence type="ECO:0000256" key="8">
    <source>
        <dbReference type="ARBA" id="ARBA00023049"/>
    </source>
</evidence>
<keyword evidence="9 11" id="KW-0472">Membrane</keyword>
<dbReference type="GO" id="GO:0004222">
    <property type="term" value="F:metalloendopeptidase activity"/>
    <property type="evidence" value="ECO:0007669"/>
    <property type="project" value="InterPro"/>
</dbReference>
<organism evidence="13 14">
    <name type="scientific">Actinocrinis puniceicyclus</name>
    <dbReference type="NCBI Taxonomy" id="977794"/>
    <lineage>
        <taxon>Bacteria</taxon>
        <taxon>Bacillati</taxon>
        <taxon>Actinomycetota</taxon>
        <taxon>Actinomycetes</taxon>
        <taxon>Catenulisporales</taxon>
        <taxon>Actinospicaceae</taxon>
        <taxon>Actinocrinis</taxon>
    </lineage>
</organism>
<feature type="transmembrane region" description="Helical" evidence="11">
    <location>
        <begin position="56"/>
        <end position="81"/>
    </location>
</feature>
<evidence type="ECO:0000256" key="2">
    <source>
        <dbReference type="ARBA" id="ARBA00022670"/>
    </source>
</evidence>
<evidence type="ECO:0000256" key="3">
    <source>
        <dbReference type="ARBA" id="ARBA00022692"/>
    </source>
</evidence>
<sequence>MDVHHLSATVTVQIVVLRVADASRPTAVAALSRHRRAGKDVAKAGRPGAVRPDGAALWSVVSALLFLPVAGACLLPAALLLRRAFGMPLWTAYALWLATAACYAVRPAQLAAARLLWPIRRPTQVERERLERIWRHVSARAGVRSRRFRLWVVQSPQANAHSVGRDLVCVTIGALDKLGDRELAGVLAHELGHHLRMHTAASAFLVWVLLPLQGLALVGSALAAPPTVLGRVLGRRAGREQSRVGRLRAVDCARAAALLGHGIRALFAAPGFAALAAKNAVGRGAEYRVDDFAVDIGLGAELLSALRWFAADGTAVRVSVGHAAAGSTSGGVVGSGISRSGRARHAAVRVPRPTHPPLEHRMARIAARVELCQV</sequence>
<evidence type="ECO:0000313" key="14">
    <source>
        <dbReference type="Proteomes" id="UP000677913"/>
    </source>
</evidence>
<dbReference type="PANTHER" id="PTHR43221:SF2">
    <property type="entry name" value="PROTEASE HTPX HOMOLOG"/>
    <property type="match status" value="1"/>
</dbReference>
<evidence type="ECO:0000259" key="12">
    <source>
        <dbReference type="Pfam" id="PF01435"/>
    </source>
</evidence>
<keyword evidence="7 11" id="KW-1133">Transmembrane helix</keyword>
<dbReference type="Pfam" id="PF01435">
    <property type="entry name" value="Peptidase_M48"/>
    <property type="match status" value="1"/>
</dbReference>
<protein>
    <submittedName>
        <fullName evidence="13">M48 family metalloprotease</fullName>
        <ecNumber evidence="13">3.4.24.-</ecNumber>
    </submittedName>
</protein>
<dbReference type="Gene3D" id="3.30.2010.10">
    <property type="entry name" value="Metalloproteases ('zincins'), catalytic domain"/>
    <property type="match status" value="1"/>
</dbReference>
<keyword evidence="2 10" id="KW-0645">Protease</keyword>
<dbReference type="AlphaFoldDB" id="A0A8J7WRZ8"/>
<evidence type="ECO:0000256" key="7">
    <source>
        <dbReference type="ARBA" id="ARBA00022989"/>
    </source>
</evidence>
<evidence type="ECO:0000256" key="5">
    <source>
        <dbReference type="ARBA" id="ARBA00022801"/>
    </source>
</evidence>
<keyword evidence="14" id="KW-1185">Reference proteome</keyword>
<feature type="transmembrane region" description="Helical" evidence="11">
    <location>
        <begin position="93"/>
        <end position="117"/>
    </location>
</feature>
<dbReference type="InterPro" id="IPR001915">
    <property type="entry name" value="Peptidase_M48"/>
</dbReference>
<evidence type="ECO:0000256" key="1">
    <source>
        <dbReference type="ARBA" id="ARBA00022475"/>
    </source>
</evidence>
<comment type="cofactor">
    <cofactor evidence="10">
        <name>Zn(2+)</name>
        <dbReference type="ChEBI" id="CHEBI:29105"/>
    </cofactor>
    <text evidence="10">Binds 1 zinc ion per subunit.</text>
</comment>
<keyword evidence="8 10" id="KW-0482">Metalloprotease</keyword>
<gene>
    <name evidence="13" type="ORF">KGA66_21370</name>
</gene>
<evidence type="ECO:0000313" key="13">
    <source>
        <dbReference type="EMBL" id="MBS2965615.1"/>
    </source>
</evidence>
<evidence type="ECO:0000256" key="11">
    <source>
        <dbReference type="SAM" id="Phobius"/>
    </source>
</evidence>
<keyword evidence="4" id="KW-0479">Metal-binding</keyword>
<evidence type="ECO:0000256" key="6">
    <source>
        <dbReference type="ARBA" id="ARBA00022833"/>
    </source>
</evidence>
<accession>A0A8J7WRZ8</accession>
<dbReference type="PANTHER" id="PTHR43221">
    <property type="entry name" value="PROTEASE HTPX"/>
    <property type="match status" value="1"/>
</dbReference>
<dbReference type="Proteomes" id="UP000677913">
    <property type="component" value="Unassembled WGS sequence"/>
</dbReference>
<proteinExistence type="inferred from homology"/>
<keyword evidence="1" id="KW-1003">Cell membrane</keyword>
<comment type="caution">
    <text evidence="13">The sequence shown here is derived from an EMBL/GenBank/DDBJ whole genome shotgun (WGS) entry which is preliminary data.</text>
</comment>
<feature type="domain" description="Peptidase M48" evidence="12">
    <location>
        <begin position="127"/>
        <end position="368"/>
    </location>
</feature>
<dbReference type="GO" id="GO:0006508">
    <property type="term" value="P:proteolysis"/>
    <property type="evidence" value="ECO:0007669"/>
    <property type="project" value="UniProtKB-KW"/>
</dbReference>
<name>A0A8J7WRZ8_9ACTN</name>
<keyword evidence="6 10" id="KW-0862">Zinc</keyword>
<feature type="transmembrane region" description="Helical" evidence="11">
    <location>
        <begin position="204"/>
        <end position="229"/>
    </location>
</feature>
<keyword evidence="3 11" id="KW-0812">Transmembrane</keyword>